<dbReference type="Gene3D" id="3.90.550.10">
    <property type="entry name" value="Spore Coat Polysaccharide Biosynthesis Protein SpsA, Chain A"/>
    <property type="match status" value="1"/>
</dbReference>
<reference evidence="7 8" key="1">
    <citation type="submission" date="2016-05" db="EMBL/GenBank/DDBJ databases">
        <title>Complete genome sequence of two 2,5-diketo-D-glunonic acid producing strain Tatumella citrea.</title>
        <authorList>
            <person name="Duan C."/>
            <person name="Yang J."/>
            <person name="Yang S."/>
        </authorList>
    </citation>
    <scope>NUCLEOTIDE SEQUENCE [LARGE SCALE GENOMIC DNA]</scope>
    <source>
        <strain evidence="6 7">ATCC 39140</strain>
        <strain evidence="5 8">DSM 13699</strain>
    </source>
</reference>
<dbReference type="AlphaFoldDB" id="A0A1Y0L4Z2"/>
<evidence type="ECO:0000256" key="3">
    <source>
        <dbReference type="ARBA" id="ARBA00022679"/>
    </source>
</evidence>
<dbReference type="PANTHER" id="PTHR43179">
    <property type="entry name" value="RHAMNOSYLTRANSFERASE WBBL"/>
    <property type="match status" value="1"/>
</dbReference>
<protein>
    <recommendedName>
        <fullName evidence="4">Glycosyltransferase 2-like domain-containing protein</fullName>
    </recommendedName>
</protein>
<dbReference type="EMBL" id="CP015581">
    <property type="protein sequence ID" value="ARU97121.1"/>
    <property type="molecule type" value="Genomic_DNA"/>
</dbReference>
<keyword evidence="2" id="KW-0328">Glycosyltransferase</keyword>
<dbReference type="Pfam" id="PF00535">
    <property type="entry name" value="Glycos_transf_2"/>
    <property type="match status" value="1"/>
</dbReference>
<feature type="domain" description="Glycosyltransferase 2-like" evidence="4">
    <location>
        <begin position="6"/>
        <end position="103"/>
    </location>
</feature>
<dbReference type="KEGG" id="tci:A7K98_04275"/>
<dbReference type="RefSeq" id="WP_087487467.1">
    <property type="nucleotide sequence ID" value="NZ_CP015579.1"/>
</dbReference>
<evidence type="ECO:0000256" key="1">
    <source>
        <dbReference type="ARBA" id="ARBA00006739"/>
    </source>
</evidence>
<comment type="similarity">
    <text evidence="1">Belongs to the glycosyltransferase 2 family.</text>
</comment>
<evidence type="ECO:0000313" key="7">
    <source>
        <dbReference type="Proteomes" id="UP000195729"/>
    </source>
</evidence>
<sequence length="305" mass="35381">MEFISIIVTYQPEPGTINLIAELLAQSSQVIVVDNGSDNERIKKLQEHFYSENTVFFILNESNVGIATALNQGLRSAKKKGYQWAFTFDQDSRINEKFILEMILTKENVDIISKDGKKKASMIGANQIDCSDKDNRIKFIKFSNSKWKYIIPEKDCEVSILISSGCYINLDIWESQGCFMDNLFIDQVDTEYCIRSLVNGYNIYVSNNAMLYHKLGDQSKGSFLGRDVRPTNHNGIRRYYMIRNSIYLYKKYIREKPIWVIFDINNNIKMLIKLVLFEDQRLHKLSLMMQGLVDGIKNKMGKIPR</sequence>
<dbReference type="CDD" id="cd02526">
    <property type="entry name" value="GT2_RfbF_like"/>
    <property type="match status" value="1"/>
</dbReference>
<dbReference type="InterPro" id="IPR029044">
    <property type="entry name" value="Nucleotide-diphossugar_trans"/>
</dbReference>
<evidence type="ECO:0000259" key="4">
    <source>
        <dbReference type="Pfam" id="PF00535"/>
    </source>
</evidence>
<evidence type="ECO:0000313" key="6">
    <source>
        <dbReference type="EMBL" id="ARU97121.1"/>
    </source>
</evidence>
<evidence type="ECO:0000313" key="8">
    <source>
        <dbReference type="Proteomes" id="UP000195814"/>
    </source>
</evidence>
<evidence type="ECO:0000256" key="2">
    <source>
        <dbReference type="ARBA" id="ARBA00022676"/>
    </source>
</evidence>
<dbReference type="OrthoDB" id="9771846at2"/>
<dbReference type="GO" id="GO:0016757">
    <property type="term" value="F:glycosyltransferase activity"/>
    <property type="evidence" value="ECO:0007669"/>
    <property type="project" value="UniProtKB-KW"/>
</dbReference>
<proteinExistence type="inferred from homology"/>
<dbReference type="Proteomes" id="UP000195814">
    <property type="component" value="Chromosome"/>
</dbReference>
<gene>
    <name evidence="5" type="ORF">A7K98_04275</name>
    <name evidence="6" type="ORF">A7K99_04275</name>
</gene>
<dbReference type="InterPro" id="IPR001173">
    <property type="entry name" value="Glyco_trans_2-like"/>
</dbReference>
<keyword evidence="3" id="KW-0808">Transferase</keyword>
<dbReference type="Proteomes" id="UP000195729">
    <property type="component" value="Chromosome"/>
</dbReference>
<accession>A0A1Y0L4Z2</accession>
<evidence type="ECO:0000313" key="5">
    <source>
        <dbReference type="EMBL" id="ARU93083.1"/>
    </source>
</evidence>
<keyword evidence="7" id="KW-1185">Reference proteome</keyword>
<organism evidence="5 8">
    <name type="scientific">Tatumella citrea</name>
    <name type="common">Pantoea citrea</name>
    <dbReference type="NCBI Taxonomy" id="53336"/>
    <lineage>
        <taxon>Bacteria</taxon>
        <taxon>Pseudomonadati</taxon>
        <taxon>Pseudomonadota</taxon>
        <taxon>Gammaproteobacteria</taxon>
        <taxon>Enterobacterales</taxon>
        <taxon>Erwiniaceae</taxon>
        <taxon>Tatumella</taxon>
    </lineage>
</organism>
<dbReference type="SUPFAM" id="SSF53448">
    <property type="entry name" value="Nucleotide-diphospho-sugar transferases"/>
    <property type="match status" value="1"/>
</dbReference>
<dbReference type="EMBL" id="CP015579">
    <property type="protein sequence ID" value="ARU93083.1"/>
    <property type="molecule type" value="Genomic_DNA"/>
</dbReference>
<name>A0A1Y0L4Z2_TATCI</name>
<dbReference type="PANTHER" id="PTHR43179:SF12">
    <property type="entry name" value="GALACTOFURANOSYLTRANSFERASE GLFT2"/>
    <property type="match status" value="1"/>
</dbReference>